<sequence>MKAGVSGLRAGSGGHSYLNLDATFVVGWMVSLVLGEVANFAVYAFAPAILVTHLEALSPASPNSCGDPNSRHLKLQHVICDDNDSCLAAGSDTWQCVEGGRVVMMTLAVTIKMAIEWVVMVTPNIFII</sequence>
<evidence type="ECO:0000256" key="1">
    <source>
        <dbReference type="ARBA" id="ARBA00004141"/>
    </source>
</evidence>
<keyword evidence="2 5" id="KW-0812">Transmembrane</keyword>
<evidence type="ECO:0000256" key="2">
    <source>
        <dbReference type="ARBA" id="ARBA00022692"/>
    </source>
</evidence>
<keyword evidence="3 5" id="KW-1133">Transmembrane helix</keyword>
<name>A0AAD5CBN0_AMBAR</name>
<feature type="transmembrane region" description="Helical" evidence="5">
    <location>
        <begin position="25"/>
        <end position="46"/>
    </location>
</feature>
<dbReference type="GO" id="GO:0015095">
    <property type="term" value="F:magnesium ion transmembrane transporter activity"/>
    <property type="evidence" value="ECO:0007669"/>
    <property type="project" value="InterPro"/>
</dbReference>
<dbReference type="AlphaFoldDB" id="A0AAD5CBN0"/>
<keyword evidence="7" id="KW-1185">Reference proteome</keyword>
<evidence type="ECO:0000313" key="7">
    <source>
        <dbReference type="Proteomes" id="UP001206925"/>
    </source>
</evidence>
<gene>
    <name evidence="6" type="ORF">M8C21_007350</name>
</gene>
<comment type="subcellular location">
    <subcellularLocation>
        <location evidence="1">Membrane</location>
        <topology evidence="1">Multi-pass membrane protein</topology>
    </subcellularLocation>
</comment>
<dbReference type="Proteomes" id="UP001206925">
    <property type="component" value="Unassembled WGS sequence"/>
</dbReference>
<dbReference type="InterPro" id="IPR008521">
    <property type="entry name" value="Mg_trans_NIPA"/>
</dbReference>
<comment type="caution">
    <text evidence="6">The sequence shown here is derived from an EMBL/GenBank/DDBJ whole genome shotgun (WGS) entry which is preliminary data.</text>
</comment>
<dbReference type="EMBL" id="JAMZMK010008692">
    <property type="protein sequence ID" value="KAI7738961.1"/>
    <property type="molecule type" value="Genomic_DNA"/>
</dbReference>
<evidence type="ECO:0000256" key="3">
    <source>
        <dbReference type="ARBA" id="ARBA00022989"/>
    </source>
</evidence>
<evidence type="ECO:0000256" key="4">
    <source>
        <dbReference type="ARBA" id="ARBA00023136"/>
    </source>
</evidence>
<dbReference type="GO" id="GO:0016020">
    <property type="term" value="C:membrane"/>
    <property type="evidence" value="ECO:0007669"/>
    <property type="project" value="UniProtKB-SubCell"/>
</dbReference>
<evidence type="ECO:0000256" key="5">
    <source>
        <dbReference type="SAM" id="Phobius"/>
    </source>
</evidence>
<organism evidence="6 7">
    <name type="scientific">Ambrosia artemisiifolia</name>
    <name type="common">Common ragweed</name>
    <dbReference type="NCBI Taxonomy" id="4212"/>
    <lineage>
        <taxon>Eukaryota</taxon>
        <taxon>Viridiplantae</taxon>
        <taxon>Streptophyta</taxon>
        <taxon>Embryophyta</taxon>
        <taxon>Tracheophyta</taxon>
        <taxon>Spermatophyta</taxon>
        <taxon>Magnoliopsida</taxon>
        <taxon>eudicotyledons</taxon>
        <taxon>Gunneridae</taxon>
        <taxon>Pentapetalae</taxon>
        <taxon>asterids</taxon>
        <taxon>campanulids</taxon>
        <taxon>Asterales</taxon>
        <taxon>Asteraceae</taxon>
        <taxon>Asteroideae</taxon>
        <taxon>Heliantheae alliance</taxon>
        <taxon>Heliantheae</taxon>
        <taxon>Ambrosia</taxon>
    </lineage>
</organism>
<protein>
    <submittedName>
        <fullName evidence="6">Uncharacterized protein</fullName>
    </submittedName>
</protein>
<proteinExistence type="predicted"/>
<keyword evidence="4 5" id="KW-0472">Membrane</keyword>
<dbReference type="GO" id="GO:0005769">
    <property type="term" value="C:early endosome"/>
    <property type="evidence" value="ECO:0007669"/>
    <property type="project" value="UniProtKB-SubCell"/>
</dbReference>
<accession>A0AAD5CBN0</accession>
<evidence type="ECO:0000313" key="6">
    <source>
        <dbReference type="EMBL" id="KAI7738961.1"/>
    </source>
</evidence>
<reference evidence="6" key="1">
    <citation type="submission" date="2022-06" db="EMBL/GenBank/DDBJ databases">
        <title>Uncovering the hologenomic basis of an extraordinary plant invasion.</title>
        <authorList>
            <person name="Bieker V.C."/>
            <person name="Martin M.D."/>
            <person name="Gilbert T."/>
            <person name="Hodgins K."/>
            <person name="Battlay P."/>
            <person name="Petersen B."/>
            <person name="Wilson J."/>
        </authorList>
    </citation>
    <scope>NUCLEOTIDE SEQUENCE</scope>
    <source>
        <strain evidence="6">AA19_3_7</strain>
        <tissue evidence="6">Leaf</tissue>
    </source>
</reference>
<dbReference type="Pfam" id="PF05653">
    <property type="entry name" value="Mg_trans_NIPA"/>
    <property type="match status" value="1"/>
</dbReference>